<sequence>MIAYFDCFSGISGDMTLGAFIDLGVPVKWLKDTLRSIPLTGFDITVSSVSRHGITAKSVHIHTEDNAQSRNYTKIRSLIEKSPLLVMVKEKSLKIFERLANAESKIHGCPAEKVHFHEVGGIDAIADIVGVAFCIEHLGIKKIIASSLPLGTGFVSCGHGTLPVPSPATLEILKGIPVFGSGVDCELVTPTGAAIIATLAESYGPMPDMVIEKTGYGAGKQDIKSKPNLLRIITGTAQNHQTYCQKETVVMIETCIDDMNPEIFGFVMDRLFEDGALDVYWIPVFMKKNRPGTMMQVLCRKNQEEVIINRILSETTSSGLRYYDVKRSILAREEIIIKTGYGLIKVKRITDPAGGVRIVPEYEVCKKIALEKNIPIRVVYDTLTKEGSQQSLDKKHA</sequence>
<dbReference type="Pfam" id="PF01969">
    <property type="entry name" value="Ni_insertion"/>
    <property type="match status" value="1"/>
</dbReference>
<dbReference type="Gene3D" id="3.30.70.1380">
    <property type="entry name" value="Transcriptional regulatory protein pf0864 domain like"/>
    <property type="match status" value="1"/>
</dbReference>
<organism evidence="3 4">
    <name type="scientific">Candidatus Desulfaltia bathyphila</name>
    <dbReference type="NCBI Taxonomy" id="2841697"/>
    <lineage>
        <taxon>Bacteria</taxon>
        <taxon>Pseudomonadati</taxon>
        <taxon>Thermodesulfobacteriota</taxon>
        <taxon>Desulfobacteria</taxon>
        <taxon>Desulfobacterales</taxon>
        <taxon>Desulfobacterales incertae sedis</taxon>
        <taxon>Candidatus Desulfaltia</taxon>
    </lineage>
</organism>
<protein>
    <recommendedName>
        <fullName evidence="2">Putative nickel insertion protein</fullName>
    </recommendedName>
</protein>
<evidence type="ECO:0000313" key="4">
    <source>
        <dbReference type="Proteomes" id="UP000603545"/>
    </source>
</evidence>
<dbReference type="AlphaFoldDB" id="A0A8J6N5D8"/>
<gene>
    <name evidence="3" type="primary">larC</name>
    <name evidence="3" type="ORF">H8E80_06525</name>
</gene>
<accession>A0A8J6N5D8</accession>
<reference evidence="3 4" key="1">
    <citation type="submission" date="2020-08" db="EMBL/GenBank/DDBJ databases">
        <title>Bridging the membrane lipid divide: bacteria of the FCB group superphylum have the potential to synthesize archaeal ether lipids.</title>
        <authorList>
            <person name="Villanueva L."/>
            <person name="Von Meijenfeldt F.A.B."/>
            <person name="Westbye A.B."/>
            <person name="Yadav S."/>
            <person name="Hopmans E.C."/>
            <person name="Dutilh B.E."/>
            <person name="Sinninghe Damste J.S."/>
        </authorList>
    </citation>
    <scope>NUCLEOTIDE SEQUENCE [LARGE SCALE GENOMIC DNA]</scope>
    <source>
        <strain evidence="3">NIOZ-UU82</strain>
    </source>
</reference>
<dbReference type="GO" id="GO:0016829">
    <property type="term" value="F:lyase activity"/>
    <property type="evidence" value="ECO:0007669"/>
    <property type="project" value="UniProtKB-UniRule"/>
</dbReference>
<comment type="caution">
    <text evidence="3">The sequence shown here is derived from an EMBL/GenBank/DDBJ whole genome shotgun (WGS) entry which is preliminary data.</text>
</comment>
<name>A0A8J6N5D8_9BACT</name>
<evidence type="ECO:0000256" key="1">
    <source>
        <dbReference type="ARBA" id="ARBA00022596"/>
    </source>
</evidence>
<dbReference type="PANTHER" id="PTHR36566:SF1">
    <property type="entry name" value="PYRIDINIUM-3,5-BISTHIOCARBOXYLIC ACID MONONUCLEOTIDE NICKEL INSERTION PROTEIN"/>
    <property type="match status" value="1"/>
</dbReference>
<proteinExistence type="inferred from homology"/>
<keyword evidence="1 2" id="KW-0533">Nickel</keyword>
<dbReference type="InterPro" id="IPR002822">
    <property type="entry name" value="Ni_insertion"/>
</dbReference>
<keyword evidence="2" id="KW-0456">Lyase</keyword>
<dbReference type="Gene3D" id="3.10.20.300">
    <property type="entry name" value="mk0293 like domain"/>
    <property type="match status" value="1"/>
</dbReference>
<evidence type="ECO:0000256" key="2">
    <source>
        <dbReference type="HAMAP-Rule" id="MF_01074"/>
    </source>
</evidence>
<dbReference type="GO" id="GO:0016151">
    <property type="term" value="F:nickel cation binding"/>
    <property type="evidence" value="ECO:0007669"/>
    <property type="project" value="UniProtKB-UniRule"/>
</dbReference>
<dbReference type="PANTHER" id="PTHR36566">
    <property type="entry name" value="NICKEL INSERTION PROTEIN-RELATED"/>
    <property type="match status" value="1"/>
</dbReference>
<dbReference type="HAMAP" id="MF_01074">
    <property type="entry name" value="LarC"/>
    <property type="match status" value="1"/>
</dbReference>
<dbReference type="Proteomes" id="UP000603545">
    <property type="component" value="Unassembled WGS sequence"/>
</dbReference>
<evidence type="ECO:0000313" key="3">
    <source>
        <dbReference type="EMBL" id="MBC8199684.1"/>
    </source>
</evidence>
<dbReference type="NCBIfam" id="TIGR00299">
    <property type="entry name" value="nickel pincer cofactor biosynthesis protein LarC"/>
    <property type="match status" value="1"/>
</dbReference>
<comment type="similarity">
    <text evidence="2">Belongs to the LarC family.</text>
</comment>
<dbReference type="EMBL" id="JACNLL010000060">
    <property type="protein sequence ID" value="MBC8199684.1"/>
    <property type="molecule type" value="Genomic_DNA"/>
</dbReference>